<dbReference type="EMBL" id="JAPWTK010000218">
    <property type="protein sequence ID" value="KAJ8945383.1"/>
    <property type="molecule type" value="Genomic_DNA"/>
</dbReference>
<feature type="transmembrane region" description="Helical" evidence="6">
    <location>
        <begin position="12"/>
        <end position="39"/>
    </location>
</feature>
<keyword evidence="3 6" id="KW-0812">Transmembrane</keyword>
<evidence type="ECO:0000313" key="8">
    <source>
        <dbReference type="Proteomes" id="UP001162162"/>
    </source>
</evidence>
<evidence type="ECO:0000313" key="7">
    <source>
        <dbReference type="EMBL" id="KAJ8945383.1"/>
    </source>
</evidence>
<dbReference type="PROSITE" id="PS00421">
    <property type="entry name" value="TM4_1"/>
    <property type="match status" value="1"/>
</dbReference>
<dbReference type="InterPro" id="IPR018499">
    <property type="entry name" value="Tetraspanin/Peripherin"/>
</dbReference>
<dbReference type="Pfam" id="PF00335">
    <property type="entry name" value="Tetraspanin"/>
    <property type="match status" value="1"/>
</dbReference>
<evidence type="ECO:0000256" key="1">
    <source>
        <dbReference type="ARBA" id="ARBA00004141"/>
    </source>
</evidence>
<comment type="subcellular location">
    <subcellularLocation>
        <location evidence="1">Membrane</location>
        <topology evidence="1">Multi-pass membrane protein</topology>
    </subcellularLocation>
</comment>
<keyword evidence="4 6" id="KW-1133">Transmembrane helix</keyword>
<feature type="transmembrane region" description="Helical" evidence="6">
    <location>
        <begin position="51"/>
        <end position="73"/>
    </location>
</feature>
<evidence type="ECO:0000256" key="2">
    <source>
        <dbReference type="ARBA" id="ARBA00006840"/>
    </source>
</evidence>
<keyword evidence="5 6" id="KW-0472">Membrane</keyword>
<sequence>MVSGGMTCIKYLLFLLQPTFCSIAILTVGAIVHVAYAHYSTFVYASYQSAPLVLVVVGVVIFIVAFFGCCGAVKENHCMIVTFSVLLFVILGLEISAGIVGYAKRTEVKHMLEDKLNTTMYKYYTNEDFQQSWDIAQHEVSRRFVQQYVVIFDA</sequence>
<feature type="transmembrane region" description="Helical" evidence="6">
    <location>
        <begin position="80"/>
        <end position="103"/>
    </location>
</feature>
<proteinExistence type="inferred from homology"/>
<dbReference type="PANTHER" id="PTHR19282">
    <property type="entry name" value="TETRASPANIN"/>
    <property type="match status" value="1"/>
</dbReference>
<comment type="caution">
    <text evidence="7">The sequence shown here is derived from an EMBL/GenBank/DDBJ whole genome shotgun (WGS) entry which is preliminary data.</text>
</comment>
<evidence type="ECO:0000256" key="3">
    <source>
        <dbReference type="ARBA" id="ARBA00022692"/>
    </source>
</evidence>
<dbReference type="AlphaFoldDB" id="A0AAV8Y570"/>
<accession>A0AAV8Y570</accession>
<keyword evidence="8" id="KW-1185">Reference proteome</keyword>
<dbReference type="InterPro" id="IPR018503">
    <property type="entry name" value="Tetraspanin_CS"/>
</dbReference>
<evidence type="ECO:0000256" key="4">
    <source>
        <dbReference type="ARBA" id="ARBA00022989"/>
    </source>
</evidence>
<gene>
    <name evidence="7" type="ORF">NQ318_007029</name>
</gene>
<name>A0AAV8Y570_9CUCU</name>
<dbReference type="GO" id="GO:0005886">
    <property type="term" value="C:plasma membrane"/>
    <property type="evidence" value="ECO:0007669"/>
    <property type="project" value="TreeGrafter"/>
</dbReference>
<reference evidence="7" key="1">
    <citation type="journal article" date="2023" name="Insect Mol. Biol.">
        <title>Genome sequencing provides insights into the evolution of gene families encoding plant cell wall-degrading enzymes in longhorned beetles.</title>
        <authorList>
            <person name="Shin N.R."/>
            <person name="Okamura Y."/>
            <person name="Kirsch R."/>
            <person name="Pauchet Y."/>
        </authorList>
    </citation>
    <scope>NUCLEOTIDE SEQUENCE</scope>
    <source>
        <strain evidence="7">AMC_N1</strain>
    </source>
</reference>
<dbReference type="Proteomes" id="UP001162162">
    <property type="component" value="Unassembled WGS sequence"/>
</dbReference>
<evidence type="ECO:0008006" key="9">
    <source>
        <dbReference type="Google" id="ProtNLM"/>
    </source>
</evidence>
<organism evidence="7 8">
    <name type="scientific">Aromia moschata</name>
    <dbReference type="NCBI Taxonomy" id="1265417"/>
    <lineage>
        <taxon>Eukaryota</taxon>
        <taxon>Metazoa</taxon>
        <taxon>Ecdysozoa</taxon>
        <taxon>Arthropoda</taxon>
        <taxon>Hexapoda</taxon>
        <taxon>Insecta</taxon>
        <taxon>Pterygota</taxon>
        <taxon>Neoptera</taxon>
        <taxon>Endopterygota</taxon>
        <taxon>Coleoptera</taxon>
        <taxon>Polyphaga</taxon>
        <taxon>Cucujiformia</taxon>
        <taxon>Chrysomeloidea</taxon>
        <taxon>Cerambycidae</taxon>
        <taxon>Cerambycinae</taxon>
        <taxon>Callichromatini</taxon>
        <taxon>Aromia</taxon>
    </lineage>
</organism>
<evidence type="ECO:0000256" key="6">
    <source>
        <dbReference type="SAM" id="Phobius"/>
    </source>
</evidence>
<protein>
    <recommendedName>
        <fullName evidence="9">Tetraspanin</fullName>
    </recommendedName>
</protein>
<comment type="similarity">
    <text evidence="2">Belongs to the tetraspanin (TM4SF) family.</text>
</comment>
<evidence type="ECO:0000256" key="5">
    <source>
        <dbReference type="ARBA" id="ARBA00023136"/>
    </source>
</evidence>
<dbReference type="PANTHER" id="PTHR19282:SF482">
    <property type="entry name" value="FI23944P1-RELATED"/>
    <property type="match status" value="1"/>
</dbReference>
<dbReference type="PRINTS" id="PR00259">
    <property type="entry name" value="TMFOUR"/>
</dbReference>